<reference evidence="2 3" key="1">
    <citation type="submission" date="2012-04" db="EMBL/GenBank/DDBJ databases">
        <title>The Genome Sequence of Bacillus cereus HuA4-10.</title>
        <authorList>
            <consortium name="The Broad Institute Genome Sequencing Platform"/>
            <consortium name="The Broad Institute Genome Sequencing Center for Infectious Disease"/>
            <person name="Feldgarden M."/>
            <person name="Van der Auwera G.A."/>
            <person name="Mahillon J."/>
            <person name="Duprez V."/>
            <person name="Timmery S."/>
            <person name="Mattelet C."/>
            <person name="Dierick K."/>
            <person name="Sun M."/>
            <person name="Yu Z."/>
            <person name="Zhu L."/>
            <person name="Hu X."/>
            <person name="Shank E.B."/>
            <person name="Swiecicka I."/>
            <person name="Hansen B.M."/>
            <person name="Andrup L."/>
            <person name="Young S.K."/>
            <person name="Zeng Q."/>
            <person name="Gargeya S."/>
            <person name="Fitzgerald M."/>
            <person name="Haas B."/>
            <person name="Abouelleil A."/>
            <person name="Alvarado L."/>
            <person name="Arachchi H.M."/>
            <person name="Berlin A."/>
            <person name="Chapman S.B."/>
            <person name="Goldberg J."/>
            <person name="Griggs A."/>
            <person name="Gujja S."/>
            <person name="Hansen M."/>
            <person name="Howarth C."/>
            <person name="Imamovic A."/>
            <person name="Larimer J."/>
            <person name="McCowen C."/>
            <person name="Montmayeur A."/>
            <person name="Murphy C."/>
            <person name="Neiman D."/>
            <person name="Pearson M."/>
            <person name="Priest M."/>
            <person name="Roberts A."/>
            <person name="Saif S."/>
            <person name="Shea T."/>
            <person name="Sisk P."/>
            <person name="Sykes S."/>
            <person name="Wortman J."/>
            <person name="Nusbaum C."/>
            <person name="Birren B."/>
        </authorList>
    </citation>
    <scope>NUCLEOTIDE SEQUENCE [LARGE SCALE GENOMIC DNA]</scope>
    <source>
        <strain evidence="2 3">HuA4-10</strain>
    </source>
</reference>
<dbReference type="PATRIC" id="fig|1053206.3.peg.2495"/>
<dbReference type="AlphaFoldDB" id="J8DW46"/>
<dbReference type="HOGENOM" id="CLU_2630637_0_0_9"/>
<sequence length="77" mass="8548">MNLLNISFVILIIAGLLLVVYGLQKKSQLTMLFGGMAFLAPIFYFIGWTPLLPFVAPIALVISYLGKKKVKPLKHTL</sequence>
<evidence type="ECO:0000313" key="3">
    <source>
        <dbReference type="Proteomes" id="UP000006977"/>
    </source>
</evidence>
<dbReference type="Proteomes" id="UP000006977">
    <property type="component" value="Unassembled WGS sequence"/>
</dbReference>
<name>J8DW46_BACCE</name>
<accession>J8DW46</accession>
<proteinExistence type="predicted"/>
<keyword evidence="1" id="KW-0812">Transmembrane</keyword>
<feature type="transmembrane region" description="Helical" evidence="1">
    <location>
        <begin position="38"/>
        <end position="65"/>
    </location>
</feature>
<organism evidence="2 3">
    <name type="scientific">Bacillus cereus HuA4-10</name>
    <dbReference type="NCBI Taxonomy" id="1053206"/>
    <lineage>
        <taxon>Bacteria</taxon>
        <taxon>Bacillati</taxon>
        <taxon>Bacillota</taxon>
        <taxon>Bacilli</taxon>
        <taxon>Bacillales</taxon>
        <taxon>Bacillaceae</taxon>
        <taxon>Bacillus</taxon>
        <taxon>Bacillus cereus group</taxon>
    </lineage>
</organism>
<evidence type="ECO:0000256" key="1">
    <source>
        <dbReference type="SAM" id="Phobius"/>
    </source>
</evidence>
<comment type="caution">
    <text evidence="2">The sequence shown here is derived from an EMBL/GenBank/DDBJ whole genome shotgun (WGS) entry which is preliminary data.</text>
</comment>
<protein>
    <submittedName>
        <fullName evidence="2">Uncharacterized protein</fullName>
    </submittedName>
</protein>
<keyword evidence="1" id="KW-0472">Membrane</keyword>
<evidence type="ECO:0000313" key="2">
    <source>
        <dbReference type="EMBL" id="EJQ80435.1"/>
    </source>
</evidence>
<dbReference type="EMBL" id="AHEA01000019">
    <property type="protein sequence ID" value="EJQ80435.1"/>
    <property type="molecule type" value="Genomic_DNA"/>
</dbReference>
<dbReference type="RefSeq" id="WP_002146942.1">
    <property type="nucleotide sequence ID" value="NZ_JH792148.1"/>
</dbReference>
<keyword evidence="1" id="KW-1133">Transmembrane helix</keyword>
<gene>
    <name evidence="2" type="ORF">IGC_02447</name>
</gene>